<organism evidence="3 4">
    <name type="scientific">Paenibacillus tyrfis</name>
    <dbReference type="NCBI Taxonomy" id="1501230"/>
    <lineage>
        <taxon>Bacteria</taxon>
        <taxon>Bacillati</taxon>
        <taxon>Bacillota</taxon>
        <taxon>Bacilli</taxon>
        <taxon>Bacillales</taxon>
        <taxon>Paenibacillaceae</taxon>
        <taxon>Paenibacillus</taxon>
    </lineage>
</organism>
<reference evidence="3 4" key="1">
    <citation type="submission" date="2014-06" db="EMBL/GenBank/DDBJ databases">
        <title>Draft genome sequence of Paenibacillus sp. MSt1.</title>
        <authorList>
            <person name="Aw Y.K."/>
            <person name="Ong K.S."/>
            <person name="Gan H.M."/>
            <person name="Lee S.M."/>
        </authorList>
    </citation>
    <scope>NUCLEOTIDE SEQUENCE [LARGE SCALE GENOMIC DNA]</scope>
    <source>
        <strain evidence="3 4">MSt1</strain>
    </source>
</reference>
<feature type="domain" description="Helix-hairpin-helix DNA-binding motif class 1" evidence="2">
    <location>
        <begin position="163"/>
        <end position="182"/>
    </location>
</feature>
<sequence length="187" mass="19323">MVRFAGLVLAAGVVIVLLFWRPWTSDGVPAGFKAADEEMRKLLQEQNEARQANGLPGEAKVAKGEKNPAAEPKGNPVAEKAAAESSPKPAAADSPPEEASAAGAASESAKAAAGKPVESAPGKINLNTATAKQLDELPGIGASRAQAIVELRKKLGGSFKSVDQLLEVKGIGEKMLKKIKPLVTLEP</sequence>
<evidence type="ECO:0000259" key="2">
    <source>
        <dbReference type="SMART" id="SM00278"/>
    </source>
</evidence>
<dbReference type="InterPro" id="IPR004509">
    <property type="entry name" value="Competence_ComEA_HhH"/>
</dbReference>
<feature type="region of interest" description="Disordered" evidence="1">
    <location>
        <begin position="45"/>
        <end position="124"/>
    </location>
</feature>
<accession>A0A081P8V3</accession>
<dbReference type="Proteomes" id="UP000028123">
    <property type="component" value="Unassembled WGS sequence"/>
</dbReference>
<comment type="caution">
    <text evidence="3">The sequence shown here is derived from an EMBL/GenBank/DDBJ whole genome shotgun (WGS) entry which is preliminary data.</text>
</comment>
<keyword evidence="4" id="KW-1185">Reference proteome</keyword>
<dbReference type="InterPro" id="IPR051675">
    <property type="entry name" value="Endo/Exo/Phosphatase_dom_1"/>
</dbReference>
<evidence type="ECO:0000256" key="1">
    <source>
        <dbReference type="SAM" id="MobiDB-lite"/>
    </source>
</evidence>
<evidence type="ECO:0000313" key="4">
    <source>
        <dbReference type="Proteomes" id="UP000028123"/>
    </source>
</evidence>
<evidence type="ECO:0000313" key="3">
    <source>
        <dbReference type="EMBL" id="KEQ27126.1"/>
    </source>
</evidence>
<dbReference type="PANTHER" id="PTHR21180:SF32">
    <property type="entry name" value="ENDONUCLEASE_EXONUCLEASE_PHOSPHATASE FAMILY DOMAIN-CONTAINING PROTEIN 1"/>
    <property type="match status" value="1"/>
</dbReference>
<feature type="domain" description="Helix-hairpin-helix DNA-binding motif class 1" evidence="2">
    <location>
        <begin position="132"/>
        <end position="151"/>
    </location>
</feature>
<dbReference type="PANTHER" id="PTHR21180">
    <property type="entry name" value="ENDONUCLEASE/EXONUCLEASE/PHOSPHATASE FAMILY DOMAIN-CONTAINING PROTEIN 1"/>
    <property type="match status" value="1"/>
</dbReference>
<dbReference type="EMBL" id="JNVM01000004">
    <property type="protein sequence ID" value="KEQ27126.1"/>
    <property type="molecule type" value="Genomic_DNA"/>
</dbReference>
<dbReference type="Pfam" id="PF12836">
    <property type="entry name" value="HHH_3"/>
    <property type="match status" value="1"/>
</dbReference>
<dbReference type="GO" id="GO:0015628">
    <property type="term" value="P:protein secretion by the type II secretion system"/>
    <property type="evidence" value="ECO:0007669"/>
    <property type="project" value="TreeGrafter"/>
</dbReference>
<dbReference type="NCBIfam" id="TIGR00426">
    <property type="entry name" value="competence protein ComEA helix-hairpin-helix repeat region"/>
    <property type="match status" value="1"/>
</dbReference>
<dbReference type="GO" id="GO:0006281">
    <property type="term" value="P:DNA repair"/>
    <property type="evidence" value="ECO:0007669"/>
    <property type="project" value="InterPro"/>
</dbReference>
<dbReference type="eggNOG" id="COG1555">
    <property type="taxonomic scope" value="Bacteria"/>
</dbReference>
<dbReference type="InterPro" id="IPR010994">
    <property type="entry name" value="RuvA_2-like"/>
</dbReference>
<dbReference type="InterPro" id="IPR003583">
    <property type="entry name" value="Hlx-hairpin-Hlx_DNA-bd_motif"/>
</dbReference>
<proteinExistence type="predicted"/>
<feature type="compositionally biased region" description="Low complexity" evidence="1">
    <location>
        <begin position="78"/>
        <end position="116"/>
    </location>
</feature>
<name>A0A081P8V3_9BACL</name>
<dbReference type="Gene3D" id="1.10.150.320">
    <property type="entry name" value="Photosystem II 12 kDa extrinsic protein"/>
    <property type="match status" value="1"/>
</dbReference>
<protein>
    <recommendedName>
        <fullName evidence="2">Helix-hairpin-helix DNA-binding motif class 1 domain-containing protein</fullName>
    </recommendedName>
</protein>
<dbReference type="GO" id="GO:0015627">
    <property type="term" value="C:type II protein secretion system complex"/>
    <property type="evidence" value="ECO:0007669"/>
    <property type="project" value="TreeGrafter"/>
</dbReference>
<dbReference type="AlphaFoldDB" id="A0A081P8V3"/>
<dbReference type="GO" id="GO:0003677">
    <property type="term" value="F:DNA binding"/>
    <property type="evidence" value="ECO:0007669"/>
    <property type="project" value="InterPro"/>
</dbReference>
<dbReference type="SMART" id="SM00278">
    <property type="entry name" value="HhH1"/>
    <property type="match status" value="2"/>
</dbReference>
<dbReference type="SUPFAM" id="SSF47781">
    <property type="entry name" value="RuvA domain 2-like"/>
    <property type="match status" value="1"/>
</dbReference>
<gene>
    <name evidence="3" type="ORF">ET33_24920</name>
</gene>